<dbReference type="Pfam" id="PF17408">
    <property type="entry name" value="MCD_N"/>
    <property type="match status" value="1"/>
</dbReference>
<dbReference type="Proteomes" id="UP000603352">
    <property type="component" value="Unassembled WGS sequence"/>
</dbReference>
<feature type="region of interest" description="Disordered" evidence="1">
    <location>
        <begin position="1"/>
        <end position="42"/>
    </location>
</feature>
<dbReference type="InterPro" id="IPR042303">
    <property type="entry name" value="Malonyl_CoA_deC_C_sf"/>
</dbReference>
<accession>A0ABQ1I9B0</accession>
<dbReference type="InterPro" id="IPR007956">
    <property type="entry name" value="Malonyl_CoA_deC_C"/>
</dbReference>
<dbReference type="PANTHER" id="PTHR28641">
    <property type="match status" value="1"/>
</dbReference>
<dbReference type="Gene3D" id="1.20.140.90">
    <property type="entry name" value="Malonyl-CoA decarboxylase, oligemerization domain"/>
    <property type="match status" value="1"/>
</dbReference>
<dbReference type="RefSeq" id="WP_229707751.1">
    <property type="nucleotide sequence ID" value="NZ_BMDZ01000003.1"/>
</dbReference>
<evidence type="ECO:0000259" key="3">
    <source>
        <dbReference type="Pfam" id="PF17408"/>
    </source>
</evidence>
<protein>
    <submittedName>
        <fullName evidence="4">Malonyl-CoA decarboxylase</fullName>
    </submittedName>
</protein>
<dbReference type="InterPro" id="IPR038351">
    <property type="entry name" value="MCD_N_sf"/>
</dbReference>
<feature type="domain" description="Malonyl-CoA decarboxylase N-terminal" evidence="3">
    <location>
        <begin position="161"/>
        <end position="248"/>
    </location>
</feature>
<reference evidence="5" key="1">
    <citation type="journal article" date="2019" name="Int. J. Syst. Evol. Microbiol.">
        <title>The Global Catalogue of Microorganisms (GCM) 10K type strain sequencing project: providing services to taxonomists for standard genome sequencing and annotation.</title>
        <authorList>
            <consortium name="The Broad Institute Genomics Platform"/>
            <consortium name="The Broad Institute Genome Sequencing Center for Infectious Disease"/>
            <person name="Wu L."/>
            <person name="Ma J."/>
        </authorList>
    </citation>
    <scope>NUCLEOTIDE SEQUENCE [LARGE SCALE GENOMIC DNA]</scope>
    <source>
        <strain evidence="5">CGMCC 1.10188</strain>
    </source>
</reference>
<evidence type="ECO:0000256" key="1">
    <source>
        <dbReference type="SAM" id="MobiDB-lite"/>
    </source>
</evidence>
<evidence type="ECO:0000313" key="5">
    <source>
        <dbReference type="Proteomes" id="UP000603352"/>
    </source>
</evidence>
<feature type="compositionally biased region" description="Low complexity" evidence="1">
    <location>
        <begin position="1"/>
        <end position="14"/>
    </location>
</feature>
<evidence type="ECO:0000259" key="2">
    <source>
        <dbReference type="Pfam" id="PF05292"/>
    </source>
</evidence>
<feature type="domain" description="Malonyl-CoA decarboxylase C-terminal" evidence="2">
    <location>
        <begin position="251"/>
        <end position="520"/>
    </location>
</feature>
<sequence>MTETAAPSAASSRSTNVRAATGVQAPALPTADASDAVPVPPGEATRQMTVAVPALAGQVIEGDGVPEEGSDGAGFFDRTLDRLNRLWRDVSQHARARIGAPIRPALPAEDLDRIRGLIRQSLDAAGGEVSARARTAELGQVYLGLNQTGRANFLTVLAREFDVPREALDAAMATVRDAADASARVEALERLRETLVSPRARLLRQFSSLPQGVKFLVDLRADLLPLTRGAPALRGMEHELREVLSGMFDIGLLDLTRITWDAPAALLEKLIEYEAVHEIRSWSDLRNRLESDRRCYAFFHPKMPREPLIFVEVALVKGLADNVHTLLDEAAPTGDPASADTAIFYSISNAQKGLAGFSFGNFLIKRVVEDLSHDLPGLKTFATLSPIPGFRAWLDERLAAGDAGLLSDTERGRLRTALSRPTVGAEGKTLPAAEGTDPLARALACDWPSEPALADALKLPLTRLAARYITQEKTRNRARDGVAHFHLSNGARVERINWRADMSDKGQRQSAGMMVNYLYKQGEIEDNHEAYTGTHEVRAGSAVRGLLR</sequence>
<name>A0ABQ1I9B0_9PROT</name>
<keyword evidence="5" id="KW-1185">Reference proteome</keyword>
<evidence type="ECO:0000313" key="4">
    <source>
        <dbReference type="EMBL" id="GGB26330.1"/>
    </source>
</evidence>
<dbReference type="Gene3D" id="3.40.630.150">
    <property type="entry name" value="Malonyl-CoA decarboxylase, catalytic domain"/>
    <property type="match status" value="1"/>
</dbReference>
<proteinExistence type="predicted"/>
<gene>
    <name evidence="4" type="ORF">GCM10011505_04430</name>
</gene>
<dbReference type="InterPro" id="IPR038917">
    <property type="entry name" value="Malonyl_CoA_deC"/>
</dbReference>
<dbReference type="Pfam" id="PF05292">
    <property type="entry name" value="MCD"/>
    <property type="match status" value="1"/>
</dbReference>
<dbReference type="EMBL" id="BMDZ01000003">
    <property type="protein sequence ID" value="GGB26330.1"/>
    <property type="molecule type" value="Genomic_DNA"/>
</dbReference>
<comment type="caution">
    <text evidence="4">The sequence shown here is derived from an EMBL/GenBank/DDBJ whole genome shotgun (WGS) entry which is preliminary data.</text>
</comment>
<dbReference type="PANTHER" id="PTHR28641:SF1">
    <property type="entry name" value="MALONYL-COA DECARBOXYLASE, MITOCHONDRIAL"/>
    <property type="match status" value="1"/>
</dbReference>
<organism evidence="4 5">
    <name type="scientific">Tistrella bauzanensis</name>
    <dbReference type="NCBI Taxonomy" id="657419"/>
    <lineage>
        <taxon>Bacteria</taxon>
        <taxon>Pseudomonadati</taxon>
        <taxon>Pseudomonadota</taxon>
        <taxon>Alphaproteobacteria</taxon>
        <taxon>Geminicoccales</taxon>
        <taxon>Geminicoccaceae</taxon>
        <taxon>Tistrella</taxon>
    </lineage>
</organism>
<dbReference type="InterPro" id="IPR035372">
    <property type="entry name" value="MCD_N"/>
</dbReference>